<evidence type="ECO:0000313" key="1">
    <source>
        <dbReference type="EMBL" id="KAK0643679.1"/>
    </source>
</evidence>
<proteinExistence type="predicted"/>
<gene>
    <name evidence="1" type="ORF">B0T16DRAFT_187712</name>
</gene>
<dbReference type="EMBL" id="JAULSV010000005">
    <property type="protein sequence ID" value="KAK0643679.1"/>
    <property type="molecule type" value="Genomic_DNA"/>
</dbReference>
<accession>A0AA39Y0E4</accession>
<sequence>MKASPGGLGIGYGVRYHDMLFYSFEPDTDAFPLASVWHLVDAGDSSALVPFLALCSAIAHIDLSDTNNKTGTGLLFRIIGRFRSVASHRTGIW</sequence>
<organism evidence="1 2">
    <name type="scientific">Cercophora newfieldiana</name>
    <dbReference type="NCBI Taxonomy" id="92897"/>
    <lineage>
        <taxon>Eukaryota</taxon>
        <taxon>Fungi</taxon>
        <taxon>Dikarya</taxon>
        <taxon>Ascomycota</taxon>
        <taxon>Pezizomycotina</taxon>
        <taxon>Sordariomycetes</taxon>
        <taxon>Sordariomycetidae</taxon>
        <taxon>Sordariales</taxon>
        <taxon>Lasiosphaeriaceae</taxon>
        <taxon>Cercophora</taxon>
    </lineage>
</organism>
<name>A0AA39Y0E4_9PEZI</name>
<dbReference type="AlphaFoldDB" id="A0AA39Y0E4"/>
<keyword evidence="2" id="KW-1185">Reference proteome</keyword>
<evidence type="ECO:0000313" key="2">
    <source>
        <dbReference type="Proteomes" id="UP001174936"/>
    </source>
</evidence>
<dbReference type="Proteomes" id="UP001174936">
    <property type="component" value="Unassembled WGS sequence"/>
</dbReference>
<protein>
    <submittedName>
        <fullName evidence="1">Uncharacterized protein</fullName>
    </submittedName>
</protein>
<reference evidence="1" key="1">
    <citation type="submission" date="2023-06" db="EMBL/GenBank/DDBJ databases">
        <title>Genome-scale phylogeny and comparative genomics of the fungal order Sordariales.</title>
        <authorList>
            <consortium name="Lawrence Berkeley National Laboratory"/>
            <person name="Hensen N."/>
            <person name="Bonometti L."/>
            <person name="Westerberg I."/>
            <person name="Brannstrom I.O."/>
            <person name="Guillou S."/>
            <person name="Cros-Aarteil S."/>
            <person name="Calhoun S."/>
            <person name="Haridas S."/>
            <person name="Kuo A."/>
            <person name="Mondo S."/>
            <person name="Pangilinan J."/>
            <person name="Riley R."/>
            <person name="Labutti K."/>
            <person name="Andreopoulos B."/>
            <person name="Lipzen A."/>
            <person name="Chen C."/>
            <person name="Yanf M."/>
            <person name="Daum C."/>
            <person name="Ng V."/>
            <person name="Clum A."/>
            <person name="Steindorff A."/>
            <person name="Ohm R."/>
            <person name="Martin F."/>
            <person name="Silar P."/>
            <person name="Natvig D."/>
            <person name="Lalanne C."/>
            <person name="Gautier V."/>
            <person name="Ament-Velasquez S.L."/>
            <person name="Kruys A."/>
            <person name="Hutchinson M.I."/>
            <person name="Powell A.J."/>
            <person name="Barry K."/>
            <person name="Miller A.N."/>
            <person name="Grigoriev I.V."/>
            <person name="Debuchy R."/>
            <person name="Gladieux P."/>
            <person name="Thoren M.H."/>
            <person name="Johannesson H."/>
        </authorList>
    </citation>
    <scope>NUCLEOTIDE SEQUENCE</scope>
    <source>
        <strain evidence="1">SMH2532-1</strain>
    </source>
</reference>
<comment type="caution">
    <text evidence="1">The sequence shown here is derived from an EMBL/GenBank/DDBJ whole genome shotgun (WGS) entry which is preliminary data.</text>
</comment>